<accession>A0A6J5TIS3</accession>
<protein>
    <submittedName>
        <fullName evidence="1">Uncharacterized protein</fullName>
    </submittedName>
</protein>
<name>A0A6J5TIS3_PRUAR</name>
<dbReference type="AlphaFoldDB" id="A0A6J5TIS3"/>
<gene>
    <name evidence="1" type="ORF">CURHAP_LOCUS2314</name>
</gene>
<dbReference type="EMBL" id="CAEKDK010000001">
    <property type="protein sequence ID" value="CAB4262875.1"/>
    <property type="molecule type" value="Genomic_DNA"/>
</dbReference>
<reference evidence="1 2" key="1">
    <citation type="submission" date="2020-05" db="EMBL/GenBank/DDBJ databases">
        <authorList>
            <person name="Campoy J."/>
            <person name="Schneeberger K."/>
            <person name="Spophaly S."/>
        </authorList>
    </citation>
    <scope>NUCLEOTIDE SEQUENCE [LARGE SCALE GENOMIC DNA]</scope>
    <source>
        <strain evidence="1">PruArmRojPasFocal</strain>
    </source>
</reference>
<evidence type="ECO:0000313" key="1">
    <source>
        <dbReference type="EMBL" id="CAB4262875.1"/>
    </source>
</evidence>
<proteinExistence type="predicted"/>
<organism evidence="1 2">
    <name type="scientific">Prunus armeniaca</name>
    <name type="common">Apricot</name>
    <name type="synonym">Armeniaca vulgaris</name>
    <dbReference type="NCBI Taxonomy" id="36596"/>
    <lineage>
        <taxon>Eukaryota</taxon>
        <taxon>Viridiplantae</taxon>
        <taxon>Streptophyta</taxon>
        <taxon>Embryophyta</taxon>
        <taxon>Tracheophyta</taxon>
        <taxon>Spermatophyta</taxon>
        <taxon>Magnoliopsida</taxon>
        <taxon>eudicotyledons</taxon>
        <taxon>Gunneridae</taxon>
        <taxon>Pentapetalae</taxon>
        <taxon>rosids</taxon>
        <taxon>fabids</taxon>
        <taxon>Rosales</taxon>
        <taxon>Rosaceae</taxon>
        <taxon>Amygdaloideae</taxon>
        <taxon>Amygdaleae</taxon>
        <taxon>Prunus</taxon>
    </lineage>
</organism>
<sequence length="190" mass="20664">MHWPSNASAPSSLSLVCSIGAELLSQYPLITEAVGIGVRSLEDSSLVPFGMWHRHGMKRYLLGGAVRHALTQKMPFSKWLWRPCGLEKRRRKKENSSCAVRQVALRRGAGEVSPVGCRSAIQKLEDAVGALGADVLSFGTAVWKLVLVSCCRKLGKLRRLTVASSAPNHLRIPKAYAESLGGCEDIARAE</sequence>
<evidence type="ECO:0000313" key="2">
    <source>
        <dbReference type="Proteomes" id="UP000507222"/>
    </source>
</evidence>
<dbReference type="Proteomes" id="UP000507222">
    <property type="component" value="Unassembled WGS sequence"/>
</dbReference>